<comment type="similarity">
    <text evidence="1">Belongs to the bacterial solute-binding protein 7 family.</text>
</comment>
<accession>A0ABY5E036</accession>
<dbReference type="NCBIfam" id="TIGR00787">
    <property type="entry name" value="dctP"/>
    <property type="match status" value="1"/>
</dbReference>
<reference evidence="7" key="1">
    <citation type="submission" date="2022-07" db="EMBL/GenBank/DDBJ databases">
        <title>Arcobacter roscoffensis sp. nov., a marine bacterium isolated from coastal seawater collected from Roscoff, France.</title>
        <authorList>
            <person name="Pascual J."/>
            <person name="Lepeaux C."/>
            <person name="Methner A."/>
            <person name="Overmann J."/>
        </authorList>
    </citation>
    <scope>NUCLEOTIDE SEQUENCE</scope>
    <source>
        <strain evidence="7">ARW1-2F2</strain>
    </source>
</reference>
<name>A0ABY5E036_9BACT</name>
<keyword evidence="5" id="KW-0812">Transmembrane</keyword>
<keyword evidence="5" id="KW-1133">Transmembrane helix</keyword>
<keyword evidence="4" id="KW-0732">Signal</keyword>
<evidence type="ECO:0000256" key="3">
    <source>
        <dbReference type="ARBA" id="ARBA00022448"/>
    </source>
</evidence>
<gene>
    <name evidence="7" type="ORF">NJU99_09855</name>
</gene>
<comment type="similarity">
    <text evidence="2">Belongs to the leucine-binding protein family.</text>
</comment>
<evidence type="ECO:0000313" key="8">
    <source>
        <dbReference type="Proteomes" id="UP001060012"/>
    </source>
</evidence>
<dbReference type="EMBL" id="CP100595">
    <property type="protein sequence ID" value="UTJ05569.1"/>
    <property type="molecule type" value="Genomic_DNA"/>
</dbReference>
<proteinExistence type="inferred from homology"/>
<feature type="transmembrane region" description="Helical" evidence="5">
    <location>
        <begin position="7"/>
        <end position="26"/>
    </location>
</feature>
<dbReference type="Gene3D" id="3.40.190.170">
    <property type="entry name" value="Bacterial extracellular solute-binding protein, family 7"/>
    <property type="match status" value="1"/>
</dbReference>
<keyword evidence="5" id="KW-0472">Membrane</keyword>
<organism evidence="7 8">
    <name type="scientific">Arcobacter roscoffensis</name>
    <dbReference type="NCBI Taxonomy" id="2961520"/>
    <lineage>
        <taxon>Bacteria</taxon>
        <taxon>Pseudomonadati</taxon>
        <taxon>Campylobacterota</taxon>
        <taxon>Epsilonproteobacteria</taxon>
        <taxon>Campylobacterales</taxon>
        <taxon>Arcobacteraceae</taxon>
        <taxon>Arcobacter</taxon>
    </lineage>
</organism>
<dbReference type="InterPro" id="IPR018389">
    <property type="entry name" value="DctP_fam"/>
</dbReference>
<dbReference type="Pfam" id="PF13458">
    <property type="entry name" value="Peripla_BP_6"/>
    <property type="match status" value="1"/>
</dbReference>
<keyword evidence="8" id="KW-1185">Reference proteome</keyword>
<dbReference type="InterPro" id="IPR028082">
    <property type="entry name" value="Peripla_BP_I"/>
</dbReference>
<dbReference type="CDD" id="cd13603">
    <property type="entry name" value="PBP2_TRAP_Siap_TeaA_like"/>
    <property type="match status" value="1"/>
</dbReference>
<dbReference type="NCBIfam" id="NF037995">
    <property type="entry name" value="TRAP_S1"/>
    <property type="match status" value="1"/>
</dbReference>
<dbReference type="PANTHER" id="PTHR33376">
    <property type="match status" value="1"/>
</dbReference>
<evidence type="ECO:0000256" key="1">
    <source>
        <dbReference type="ARBA" id="ARBA00009023"/>
    </source>
</evidence>
<dbReference type="InterPro" id="IPR004682">
    <property type="entry name" value="TRAP_DctP"/>
</dbReference>
<dbReference type="InterPro" id="IPR038404">
    <property type="entry name" value="TRAP_DctP_sf"/>
</dbReference>
<evidence type="ECO:0000256" key="4">
    <source>
        <dbReference type="ARBA" id="ARBA00022729"/>
    </source>
</evidence>
<evidence type="ECO:0000256" key="2">
    <source>
        <dbReference type="ARBA" id="ARBA00010062"/>
    </source>
</evidence>
<dbReference type="RefSeq" id="WP_254575750.1">
    <property type="nucleotide sequence ID" value="NZ_CP100595.1"/>
</dbReference>
<sequence length="713" mass="80784">MKQKYYLLSLLAIFTLIIYIAFTPVVKNTNQTKKDTSAQIKEDTYNLRFGHNIPTSSILHKASILYAKKVEEKTKGKVKIEVYPAQKLGNDHQMVEMAREGELDIILTPTAKLSLAMPSMQYADLPFYFPKKEDLYTLLDGKPGQILLENLTKIDLIGVTFWENGFKHFTANSKLETLEDFKDKKFRIMKSKLIKDQFNVLEARAIPIDFHSTKKALENGIVDGQENPLIAITSMGFHEVQSHITISNHAYLGYVFSISGKVFKTLPSDIQDILINTAKEITKYERQETAKKEKELLKIIENAKLNIHILEDEEKERIANKMQNIPKSYEEIIGSDIISKTEEYLIEKYQNSDEYVYLGLDADLSMGAKVSGLAIKRGIQLAIEDINNQGGLLGKKVLLIARDHSARAHKSLNNIEYFNKKENLIGLIGGLHSAVISSNFEQIEKSDIPFIIPWAAAPVLTEKTSNNIFRVSANDKYASAFILEEALKKFDKPAILVENSIWGRSSLEVMKKILEKESKAFSKVIKFNRGEKDFLDEINKINKANANGIIMVSNPIEGSKIVDAVFETTKLPIISHWGILGGDFFDKQKSKLEEIDLQFIQSFSFINNQRKEAKDLATKYMNKYNVKTIDKIKAPAGVAQAYDATMLLAKAIESAKSFEKQNIKNALESIKVYNGIIKDYKNVFTKNNHDALEKKDFFMAKFNEDGLILKVGK</sequence>
<dbReference type="Pfam" id="PF03480">
    <property type="entry name" value="DctP"/>
    <property type="match status" value="1"/>
</dbReference>
<dbReference type="InterPro" id="IPR028081">
    <property type="entry name" value="Leu-bd"/>
</dbReference>
<feature type="domain" description="Leucine-binding protein" evidence="6">
    <location>
        <begin position="359"/>
        <end position="693"/>
    </location>
</feature>
<dbReference type="Proteomes" id="UP001060012">
    <property type="component" value="Chromosome"/>
</dbReference>
<dbReference type="CDD" id="cd19979">
    <property type="entry name" value="PBP1_ABC_ligand_binding-like"/>
    <property type="match status" value="1"/>
</dbReference>
<keyword evidence="3" id="KW-0813">Transport</keyword>
<dbReference type="Gene3D" id="3.40.50.2300">
    <property type="match status" value="2"/>
</dbReference>
<evidence type="ECO:0000256" key="5">
    <source>
        <dbReference type="SAM" id="Phobius"/>
    </source>
</evidence>
<protein>
    <submittedName>
        <fullName evidence="7">DctP family TRAP transporter solute-binding subunit</fullName>
    </submittedName>
</protein>
<dbReference type="PANTHER" id="PTHR33376:SF7">
    <property type="entry name" value="C4-DICARBOXYLATE-BINDING PROTEIN DCTB"/>
    <property type="match status" value="1"/>
</dbReference>
<dbReference type="SUPFAM" id="SSF53822">
    <property type="entry name" value="Periplasmic binding protein-like I"/>
    <property type="match status" value="1"/>
</dbReference>
<evidence type="ECO:0000259" key="6">
    <source>
        <dbReference type="Pfam" id="PF13458"/>
    </source>
</evidence>
<evidence type="ECO:0000313" key="7">
    <source>
        <dbReference type="EMBL" id="UTJ05569.1"/>
    </source>
</evidence>